<evidence type="ECO:0000313" key="2">
    <source>
        <dbReference type="Proteomes" id="UP000605427"/>
    </source>
</evidence>
<keyword evidence="2" id="KW-1185">Reference proteome</keyword>
<reference evidence="2" key="1">
    <citation type="journal article" date="2019" name="Int. J. Syst. Evol. Microbiol.">
        <title>The Global Catalogue of Microorganisms (GCM) 10K type strain sequencing project: providing services to taxonomists for standard genome sequencing and annotation.</title>
        <authorList>
            <consortium name="The Broad Institute Genomics Platform"/>
            <consortium name="The Broad Institute Genome Sequencing Center for Infectious Disease"/>
            <person name="Wu L."/>
            <person name="Ma J."/>
        </authorList>
    </citation>
    <scope>NUCLEOTIDE SEQUENCE [LARGE SCALE GENOMIC DNA]</scope>
    <source>
        <strain evidence="2">CCM 8702</strain>
    </source>
</reference>
<proteinExistence type="predicted"/>
<accession>A0ABQ1ZSC7</accession>
<name>A0ABQ1ZSC7_9BACL</name>
<evidence type="ECO:0008006" key="3">
    <source>
        <dbReference type="Google" id="ProtNLM"/>
    </source>
</evidence>
<dbReference type="EMBL" id="BMDD01000001">
    <property type="protein sequence ID" value="GGH72908.1"/>
    <property type="molecule type" value="Genomic_DNA"/>
</dbReference>
<dbReference type="RefSeq" id="WP_172240275.1">
    <property type="nucleotide sequence ID" value="NZ_BMDD01000001.1"/>
</dbReference>
<dbReference type="Proteomes" id="UP000605427">
    <property type="component" value="Unassembled WGS sequence"/>
</dbReference>
<evidence type="ECO:0000313" key="1">
    <source>
        <dbReference type="EMBL" id="GGH72908.1"/>
    </source>
</evidence>
<sequence>MWIIVMLAFSMTLTGCKEVNYSQSNGGVSISSTTVAVPNDEQNEDAKIRQIAWDSLSDRQKDSVQGNWKTAKVERPKGSSIWYGIAMDKQSTPMPDQVILVTFNTLQDQLLGPLVIYIDAESEQRIGVGIRE</sequence>
<gene>
    <name evidence="1" type="ORF">GCM10007362_11500</name>
</gene>
<comment type="caution">
    <text evidence="1">The sequence shown here is derived from an EMBL/GenBank/DDBJ whole genome shotgun (WGS) entry which is preliminary data.</text>
</comment>
<organism evidence="1 2">
    <name type="scientific">Saccharibacillus endophyticus</name>
    <dbReference type="NCBI Taxonomy" id="2060666"/>
    <lineage>
        <taxon>Bacteria</taxon>
        <taxon>Bacillati</taxon>
        <taxon>Bacillota</taxon>
        <taxon>Bacilli</taxon>
        <taxon>Bacillales</taxon>
        <taxon>Paenibacillaceae</taxon>
        <taxon>Saccharibacillus</taxon>
    </lineage>
</organism>
<protein>
    <recommendedName>
        <fullName evidence="3">DUF3221 domain-containing protein</fullName>
    </recommendedName>
</protein>